<dbReference type="PIRSF" id="PIRSF005243">
    <property type="entry name" value="ROO"/>
    <property type="match status" value="1"/>
</dbReference>
<dbReference type="PANTHER" id="PTHR43717:SF1">
    <property type="entry name" value="ANAEROBIC NITRIC OXIDE REDUCTASE FLAVORUBREDOXIN"/>
    <property type="match status" value="1"/>
</dbReference>
<dbReference type="GO" id="GO:0016491">
    <property type="term" value="F:oxidoreductase activity"/>
    <property type="evidence" value="ECO:0007669"/>
    <property type="project" value="UniProtKB-KW"/>
</dbReference>
<dbReference type="InterPro" id="IPR029039">
    <property type="entry name" value="Flavoprotein-like_sf"/>
</dbReference>
<dbReference type="SMART" id="SM00849">
    <property type="entry name" value="Lactamase_B"/>
    <property type="match status" value="1"/>
</dbReference>
<accession>A0A150J1G5</accession>
<dbReference type="PATRIC" id="fig|1706437.3.peg.1825"/>
<evidence type="ECO:0000313" key="4">
    <source>
        <dbReference type="EMBL" id="KYC51090.1"/>
    </source>
</evidence>
<dbReference type="CDD" id="cd07709">
    <property type="entry name" value="flavodiiron_proteins_MBL-fold"/>
    <property type="match status" value="1"/>
</dbReference>
<keyword evidence="2" id="KW-0560">Oxidoreductase</keyword>
<dbReference type="SUPFAM" id="SSF52218">
    <property type="entry name" value="Flavoproteins"/>
    <property type="match status" value="1"/>
</dbReference>
<dbReference type="PROSITE" id="PS50902">
    <property type="entry name" value="FLAVODOXIN_LIKE"/>
    <property type="match status" value="1"/>
</dbReference>
<dbReference type="InterPro" id="IPR016440">
    <property type="entry name" value="Rubredoxin-O_OxRdtase"/>
</dbReference>
<dbReference type="GO" id="GO:0010181">
    <property type="term" value="F:FMN binding"/>
    <property type="evidence" value="ECO:0007669"/>
    <property type="project" value="InterPro"/>
</dbReference>
<evidence type="ECO:0000313" key="5">
    <source>
        <dbReference type="Proteomes" id="UP000091929"/>
    </source>
</evidence>
<feature type="domain" description="Flavodoxin-like" evidence="1">
    <location>
        <begin position="248"/>
        <end position="385"/>
    </location>
</feature>
<evidence type="ECO:0000313" key="2">
    <source>
        <dbReference type="EMBL" id="KYC44552.1"/>
    </source>
</evidence>
<dbReference type="GO" id="GO:0009055">
    <property type="term" value="F:electron transfer activity"/>
    <property type="evidence" value="ECO:0007669"/>
    <property type="project" value="InterPro"/>
</dbReference>
<evidence type="ECO:0000313" key="6">
    <source>
        <dbReference type="Proteomes" id="UP000092401"/>
    </source>
</evidence>
<dbReference type="EMBL" id="LNJC01000004">
    <property type="protein sequence ID" value="KYC51090.1"/>
    <property type="molecule type" value="Genomic_DNA"/>
</dbReference>
<sequence>MIPRVIKEDIYWVGFIDWDRRLFDSLIPTPHGTTYNSYLVKGSEKTMLIDTVDFGKENYLLNALELAGIKKVDYIVSNHAEQDHSGSLPKILEKFPDAKIVTNAKCKDFLESFLLIPEEKFIVVKDNEEISLGNKTVQFMIAPWVHWPDTMFSYVKEDRILFSCDFLGSHYATSELFVSDEKEVYLSAKRYYAEIMMPFRTMIKKHLERIDNLDIDIIAPSHGPLYNKPSFIIEAYKDWAGDSVKNQVIIPYVSMHGSTKVMVDYLSEKLMAKGVETKLFNLEVADAGELLMSLVDAATIVIGASTMLVGPHPLAYYVTYLVNAVRPKTKFVSVVGSYGWGGNAIEVIKGLITNIKVDLIEPVYIKGYPRESDFKALDTLAEEIFGKHKEIGLLK</sequence>
<dbReference type="Pfam" id="PF19583">
    <property type="entry name" value="ODP"/>
    <property type="match status" value="1"/>
</dbReference>
<dbReference type="GO" id="GO:0046872">
    <property type="term" value="F:metal ion binding"/>
    <property type="evidence" value="ECO:0007669"/>
    <property type="project" value="InterPro"/>
</dbReference>
<dbReference type="PATRIC" id="fig|1706436.3.peg.1647"/>
<dbReference type="Proteomes" id="UP000091929">
    <property type="component" value="Unassembled WGS sequence"/>
</dbReference>
<accession>A0A150IHY5</accession>
<evidence type="ECO:0000313" key="3">
    <source>
        <dbReference type="EMBL" id="KYC46564.1"/>
    </source>
</evidence>
<dbReference type="PANTHER" id="PTHR43717">
    <property type="entry name" value="ANAEROBIC NITRIC OXIDE REDUCTASE FLAVORUBREDOXIN"/>
    <property type="match status" value="1"/>
</dbReference>
<dbReference type="InterPro" id="IPR008254">
    <property type="entry name" value="Flavodoxin/NO_synth"/>
</dbReference>
<accession>A0A150IPI7</accession>
<reference evidence="5 6" key="1">
    <citation type="journal article" date="2016" name="ISME J.">
        <title>Chasing the elusive Euryarchaeota class WSA2: genomes reveal a uniquely fastidious methyl-reducing methanogen.</title>
        <authorList>
            <person name="Nobu M.K."/>
            <person name="Narihiro T."/>
            <person name="Kuroda K."/>
            <person name="Mei R."/>
            <person name="Liu W.T."/>
        </authorList>
    </citation>
    <scope>NUCLEOTIDE SEQUENCE [LARGE SCALE GENOMIC DNA]</scope>
    <source>
        <strain evidence="2">B03fssc0709_Meth_Bin005</strain>
        <strain evidence="3">B15fssc0709_Meth_Bin003</strain>
        <strain evidence="4">BMIXfssc0709_Meth_Bin006</strain>
    </source>
</reference>
<dbReference type="PATRIC" id="fig|1706438.3.peg.374"/>
<dbReference type="Proteomes" id="UP000092401">
    <property type="component" value="Unassembled WGS sequence"/>
</dbReference>
<dbReference type="AlphaFoldDB" id="A0A150IHY5"/>
<name>A0A150IHY5_9EURY</name>
<organism evidence="2 6">
    <name type="scientific">Candidatus Methanofastidiosum methylothiophilum</name>
    <dbReference type="NCBI Taxonomy" id="1705564"/>
    <lineage>
        <taxon>Archaea</taxon>
        <taxon>Methanobacteriati</taxon>
        <taxon>Methanobacteriota</taxon>
        <taxon>Stenosarchaea group</taxon>
        <taxon>Candidatus Methanofastidiosia</taxon>
        <taxon>Candidatus Methanofastidiosales</taxon>
        <taxon>Candidatus Methanofastidiosaceae</taxon>
        <taxon>Candidatus Methanofastidiosum</taxon>
    </lineage>
</organism>
<protein>
    <submittedName>
        <fullName evidence="2">Type A flavoprotein FprA</fullName>
        <ecNumber evidence="2">1.-.-.-</ecNumber>
    </submittedName>
</protein>
<dbReference type="EMBL" id="LNGE01000056">
    <property type="protein sequence ID" value="KYC44552.1"/>
    <property type="molecule type" value="Genomic_DNA"/>
</dbReference>
<dbReference type="InterPro" id="IPR045761">
    <property type="entry name" value="ODP_dom"/>
</dbReference>
<dbReference type="Gene3D" id="3.60.15.10">
    <property type="entry name" value="Ribonuclease Z/Hydroxyacylglutathione hydrolase-like"/>
    <property type="match status" value="1"/>
</dbReference>
<dbReference type="Proteomes" id="UP000092403">
    <property type="component" value="Unassembled WGS sequence"/>
</dbReference>
<dbReference type="EC" id="1.-.-.-" evidence="2"/>
<dbReference type="InterPro" id="IPR001279">
    <property type="entry name" value="Metallo-B-lactamas"/>
</dbReference>
<dbReference type="Gene3D" id="3.40.50.360">
    <property type="match status" value="1"/>
</dbReference>
<dbReference type="SUPFAM" id="SSF56281">
    <property type="entry name" value="Metallo-hydrolase/oxidoreductase"/>
    <property type="match status" value="1"/>
</dbReference>
<dbReference type="InterPro" id="IPR036866">
    <property type="entry name" value="RibonucZ/Hydroxyglut_hydro"/>
</dbReference>
<comment type="caution">
    <text evidence="2">The sequence shown here is derived from an EMBL/GenBank/DDBJ whole genome shotgun (WGS) entry which is preliminary data.</text>
</comment>
<gene>
    <name evidence="2" type="primary">fprA_2</name>
    <name evidence="2" type="ORF">APG10_01629</name>
    <name evidence="3" type="ORF">APG11_01815</name>
    <name evidence="4" type="ORF">APG12_00376</name>
</gene>
<evidence type="ECO:0000259" key="1">
    <source>
        <dbReference type="PROSITE" id="PS50902"/>
    </source>
</evidence>
<proteinExistence type="predicted"/>
<dbReference type="EMBL" id="LNGF01000060">
    <property type="protein sequence ID" value="KYC46564.1"/>
    <property type="molecule type" value="Genomic_DNA"/>
</dbReference>